<dbReference type="RefSeq" id="WP_311787854.1">
    <property type="nucleotide sequence ID" value="NZ_JALDYY010000011.1"/>
</dbReference>
<keyword evidence="1" id="KW-0677">Repeat</keyword>
<protein>
    <submittedName>
        <fullName evidence="3">Pentapeptide repeat-containing protein</fullName>
    </submittedName>
</protein>
<reference evidence="3" key="1">
    <citation type="submission" date="2022-03" db="EMBL/GenBank/DDBJ databases">
        <title>Fererhizobium litorale gen. nov., sp. nov., isolated from sandy sediments of the Sea of Japan seashore.</title>
        <authorList>
            <person name="Romanenko L."/>
            <person name="Kurilenko V."/>
            <person name="Otstavnykh N."/>
            <person name="Svetashev V."/>
            <person name="Tekutyeva L."/>
            <person name="Isaeva M."/>
            <person name="Mikhailov V."/>
        </authorList>
    </citation>
    <scope>NUCLEOTIDE SEQUENCE</scope>
    <source>
        <strain evidence="3">KMM 9576</strain>
    </source>
</reference>
<feature type="signal peptide" evidence="2">
    <location>
        <begin position="1"/>
        <end position="31"/>
    </location>
</feature>
<name>A0AAE3U1G5_9HYPH</name>
<dbReference type="AlphaFoldDB" id="A0AAE3U1G5"/>
<evidence type="ECO:0000313" key="3">
    <source>
        <dbReference type="EMBL" id="MDI7922361.1"/>
    </source>
</evidence>
<dbReference type="Proteomes" id="UP001161580">
    <property type="component" value="Unassembled WGS sequence"/>
</dbReference>
<dbReference type="PANTHER" id="PTHR47485:SF1">
    <property type="entry name" value="THYLAKOID LUMENAL 17.4 KDA PROTEIN, CHLOROPLASTIC"/>
    <property type="match status" value="1"/>
</dbReference>
<comment type="caution">
    <text evidence="3">The sequence shown here is derived from an EMBL/GenBank/DDBJ whole genome shotgun (WGS) entry which is preliminary data.</text>
</comment>
<dbReference type="SUPFAM" id="SSF141571">
    <property type="entry name" value="Pentapeptide repeat-like"/>
    <property type="match status" value="1"/>
</dbReference>
<keyword evidence="4" id="KW-1185">Reference proteome</keyword>
<organism evidence="3 4">
    <name type="scientific">Ferirhizobium litorale</name>
    <dbReference type="NCBI Taxonomy" id="2927786"/>
    <lineage>
        <taxon>Bacteria</taxon>
        <taxon>Pseudomonadati</taxon>
        <taxon>Pseudomonadota</taxon>
        <taxon>Alphaproteobacteria</taxon>
        <taxon>Hyphomicrobiales</taxon>
        <taxon>Rhizobiaceae</taxon>
        <taxon>Ferirhizobium</taxon>
    </lineage>
</organism>
<evidence type="ECO:0000313" key="4">
    <source>
        <dbReference type="Proteomes" id="UP001161580"/>
    </source>
</evidence>
<dbReference type="Pfam" id="PF00805">
    <property type="entry name" value="Pentapeptide"/>
    <property type="match status" value="1"/>
</dbReference>
<keyword evidence="2" id="KW-0732">Signal</keyword>
<evidence type="ECO:0000256" key="2">
    <source>
        <dbReference type="SAM" id="SignalP"/>
    </source>
</evidence>
<dbReference type="InterPro" id="IPR001646">
    <property type="entry name" value="5peptide_repeat"/>
</dbReference>
<dbReference type="Gene3D" id="2.160.20.80">
    <property type="entry name" value="E3 ubiquitin-protein ligase SopA"/>
    <property type="match status" value="1"/>
</dbReference>
<proteinExistence type="predicted"/>
<dbReference type="PANTHER" id="PTHR47485">
    <property type="entry name" value="THYLAKOID LUMENAL 17.4 KDA PROTEIN, CHLOROPLASTIC"/>
    <property type="match status" value="1"/>
</dbReference>
<evidence type="ECO:0000256" key="1">
    <source>
        <dbReference type="ARBA" id="ARBA00022737"/>
    </source>
</evidence>
<sequence>MPPQIALTRGHAQAAIVAAALWALPNLPAAAADCSSPPGPGVNWEECTKKHLMLPGSNFERANLAGADLSVTDLGKTNMTSANLEKAALQRAWFTGAKLDNANFSRVEAYRTGFVRVAAAGANFSNAELQRADFREAYLKGANFSKAELGRANFQGATLTNTRFSYANLSRADFTTSIFEGPLQLDHAFLFLTRIEGLDLSTSLGLEQDQINLACGDAKTKLPDGLVAPRTWPCPFD</sequence>
<gene>
    <name evidence="3" type="ORF">MRS75_09710</name>
</gene>
<dbReference type="Pfam" id="PF13599">
    <property type="entry name" value="Pentapeptide_4"/>
    <property type="match status" value="1"/>
</dbReference>
<accession>A0AAE3U1G5</accession>
<feature type="chain" id="PRO_5042175579" evidence="2">
    <location>
        <begin position="32"/>
        <end position="237"/>
    </location>
</feature>
<dbReference type="EMBL" id="JALDYZ010000004">
    <property type="protein sequence ID" value="MDI7922361.1"/>
    <property type="molecule type" value="Genomic_DNA"/>
</dbReference>